<dbReference type="Proteomes" id="UP000001822">
    <property type="component" value="Chromosome"/>
</dbReference>
<organism evidence="1 2">
    <name type="scientific">Cytophaga hutchinsonii (strain ATCC 33406 / DSM 1761 / CIP 103989 / NBRC 15051 / NCIMB 9469 / D465)</name>
    <dbReference type="NCBI Taxonomy" id="269798"/>
    <lineage>
        <taxon>Bacteria</taxon>
        <taxon>Pseudomonadati</taxon>
        <taxon>Bacteroidota</taxon>
        <taxon>Cytophagia</taxon>
        <taxon>Cytophagales</taxon>
        <taxon>Cytophagaceae</taxon>
        <taxon>Cytophaga</taxon>
    </lineage>
</organism>
<keyword evidence="2" id="KW-1185">Reference proteome</keyword>
<dbReference type="AlphaFoldDB" id="A0A6N4SND2"/>
<protein>
    <submittedName>
        <fullName evidence="1">Uncharacterized protein</fullName>
    </submittedName>
</protein>
<dbReference type="KEGG" id="chu:CHU_0471"/>
<evidence type="ECO:0000313" key="2">
    <source>
        <dbReference type="Proteomes" id="UP000001822"/>
    </source>
</evidence>
<reference evidence="1 2" key="1">
    <citation type="journal article" date="2007" name="Appl. Environ. Microbiol.">
        <title>Genome sequence of the cellulolytic gliding bacterium Cytophaga hutchinsonii.</title>
        <authorList>
            <person name="Xie G."/>
            <person name="Bruce D.C."/>
            <person name="Challacombe J.F."/>
            <person name="Chertkov O."/>
            <person name="Detter J.C."/>
            <person name="Gilna P."/>
            <person name="Han C.S."/>
            <person name="Lucas S."/>
            <person name="Misra M."/>
            <person name="Myers G.L."/>
            <person name="Richardson P."/>
            <person name="Tapia R."/>
            <person name="Thayer N."/>
            <person name="Thompson L.S."/>
            <person name="Brettin T.S."/>
            <person name="Henrissat B."/>
            <person name="Wilson D.B."/>
            <person name="McBride M.J."/>
        </authorList>
    </citation>
    <scope>NUCLEOTIDE SEQUENCE [LARGE SCALE GENOMIC DNA]</scope>
    <source>
        <strain evidence="2">ATCC 33406 / DSM 1761 / CIP 103989 / NBRC 15051 / NCIMB 9469 / D465</strain>
    </source>
</reference>
<name>A0A6N4SND2_CYTH3</name>
<gene>
    <name evidence="1" type="ordered locus">CHU_0471</name>
</gene>
<accession>A0A6N4SND2</accession>
<evidence type="ECO:0000313" key="1">
    <source>
        <dbReference type="EMBL" id="ABG57760.1"/>
    </source>
</evidence>
<proteinExistence type="predicted"/>
<dbReference type="EMBL" id="CP000383">
    <property type="protein sequence ID" value="ABG57760.1"/>
    <property type="molecule type" value="Genomic_DNA"/>
</dbReference>
<sequence>MAYMKQILFYFSIAILLPCCSEKKRSDNTTDSVHAAPADSVNNSQADNTVDYYTYSEVINKEGSVTLVTNPTTIFSDSLLQINTGVVLATGEYITIEKYSGTTSKNNWNEPVYRIAYKMGPDIVHGYTSQSYIASRVDTLKSNKLVTLTLGYNLIKDIFTGNVQLLNPQGGILGNAVIDLDIPKEDEAPHSFTYYLHYEELKQNTGLEGVTEAFYIGAGYDACGYPHINNILFWNDKKLLAAPPTYSVADADVFYESSYLIFPADSLGKKSCILNIIEAEEDVDNIEDKEGVPYKKKDSTVILFKWHAAAFSYSKGDTIIKTSRTFAFSNHE</sequence>